<dbReference type="Pfam" id="PF10646">
    <property type="entry name" value="Germane"/>
    <property type="match status" value="1"/>
</dbReference>
<evidence type="ECO:0000256" key="1">
    <source>
        <dbReference type="SAM" id="MobiDB-lite"/>
    </source>
</evidence>
<feature type="domain" description="GerMN" evidence="3">
    <location>
        <begin position="237"/>
        <end position="324"/>
    </location>
</feature>
<keyword evidence="2" id="KW-0812">Transmembrane</keyword>
<dbReference type="SUPFAM" id="SSF50969">
    <property type="entry name" value="YVTN repeat-like/Quinoprotein amine dehydrogenase"/>
    <property type="match status" value="1"/>
</dbReference>
<evidence type="ECO:0000313" key="4">
    <source>
        <dbReference type="EMBL" id="GAA3716171.1"/>
    </source>
</evidence>
<sequence length="597" mass="64602">MGQDTVQGTVRHMGPGTAPDMGSGMTRTRRLAAVGAIALALAWTGSGCTVIVSGPNTVSDEGGGDPLTKPFQRMIAIPPQKTWGPNETIRGLQAAMAVYADDPSILPQYLTPAARAKWTAEGPVTVLEDQYEVVPPPPREDAETSLKAVLKGRWVARINEDDAYKPTTGKWEKTYELVKTPQGGYLVNDLPPGLLLTNADVLRSYRPTDLYYLNRGTRSRLVVDRVRLRLKTSESFAQTVLERLLKPPTEALRGAVTTSLPPSTKIESIGSSEERVVINLSGLLDRSAEDALSAQIRHSLNMNEIAKGRVIEVQLDGEEFTTDRPDAVDEWLDDSGDTAYYVNKGAVHYLGKDGPAGVVAGAAGEQRGGYSDFAVSKEHNGGEALVAARTSTGISVAWLRHDGRWQEVIPGTDLTPPTWHRDGSLWTYDRKKAALLRYDPVRGPALERIQAPNLADLDVTRLRIARDGVRVVVTTGKNTVQIGALIGEGTATTLGNFQLLTTTEVGDEIVDIAWGDDEHLLVLEESKAGQILNEINVGDGETTGVPLKDRLKSVAAVDGRILAESEGGTKVWELDQDRQTWTAKIEPEAGQPIFPLG</sequence>
<keyword evidence="2" id="KW-1133">Transmembrane helix</keyword>
<organism evidence="4 5">
    <name type="scientific">Nonomuraea antimicrobica</name>
    <dbReference type="NCBI Taxonomy" id="561173"/>
    <lineage>
        <taxon>Bacteria</taxon>
        <taxon>Bacillati</taxon>
        <taxon>Actinomycetota</taxon>
        <taxon>Actinomycetes</taxon>
        <taxon>Streptosporangiales</taxon>
        <taxon>Streptosporangiaceae</taxon>
        <taxon>Nonomuraea</taxon>
    </lineage>
</organism>
<comment type="caution">
    <text evidence="4">The sequence shown here is derived from an EMBL/GenBank/DDBJ whole genome shotgun (WGS) entry which is preliminary data.</text>
</comment>
<accession>A0ABP7EEX7</accession>
<feature type="region of interest" description="Disordered" evidence="1">
    <location>
        <begin position="1"/>
        <end position="24"/>
    </location>
</feature>
<dbReference type="EMBL" id="BAAAZP010000232">
    <property type="protein sequence ID" value="GAA3716171.1"/>
    <property type="molecule type" value="Genomic_DNA"/>
</dbReference>
<dbReference type="InterPro" id="IPR018910">
    <property type="entry name" value="LpqB_C"/>
</dbReference>
<dbReference type="InterPro" id="IPR059026">
    <property type="entry name" value="LpqB_N"/>
</dbReference>
<proteinExistence type="predicted"/>
<dbReference type="InterPro" id="IPR019606">
    <property type="entry name" value="GerMN"/>
</dbReference>
<reference evidence="5" key="1">
    <citation type="journal article" date="2019" name="Int. J. Syst. Evol. Microbiol.">
        <title>The Global Catalogue of Microorganisms (GCM) 10K type strain sequencing project: providing services to taxonomists for standard genome sequencing and annotation.</title>
        <authorList>
            <consortium name="The Broad Institute Genomics Platform"/>
            <consortium name="The Broad Institute Genome Sequencing Center for Infectious Disease"/>
            <person name="Wu L."/>
            <person name="Ma J."/>
        </authorList>
    </citation>
    <scope>NUCLEOTIDE SEQUENCE [LARGE SCALE GENOMIC DNA]</scope>
    <source>
        <strain evidence="5">JCM 16904</strain>
    </source>
</reference>
<keyword evidence="5" id="KW-1185">Reference proteome</keyword>
<feature type="transmembrane region" description="Helical" evidence="2">
    <location>
        <begin position="31"/>
        <end position="52"/>
    </location>
</feature>
<evidence type="ECO:0000259" key="3">
    <source>
        <dbReference type="SMART" id="SM00909"/>
    </source>
</evidence>
<dbReference type="InterPro" id="IPR011044">
    <property type="entry name" value="Quino_amine_DH_bsu"/>
</dbReference>
<keyword evidence="2" id="KW-0472">Membrane</keyword>
<name>A0ABP7EEX7_9ACTN</name>
<evidence type="ECO:0000313" key="5">
    <source>
        <dbReference type="Proteomes" id="UP001500902"/>
    </source>
</evidence>
<dbReference type="Pfam" id="PF25976">
    <property type="entry name" value="LpqB_N"/>
    <property type="match status" value="1"/>
</dbReference>
<dbReference type="Proteomes" id="UP001500902">
    <property type="component" value="Unassembled WGS sequence"/>
</dbReference>
<protein>
    <recommendedName>
        <fullName evidence="3">GerMN domain-containing protein</fullName>
    </recommendedName>
</protein>
<dbReference type="SMART" id="SM00909">
    <property type="entry name" value="Germane"/>
    <property type="match status" value="1"/>
</dbReference>
<evidence type="ECO:0000256" key="2">
    <source>
        <dbReference type="SAM" id="Phobius"/>
    </source>
</evidence>
<dbReference type="Pfam" id="PF10647">
    <property type="entry name" value="Gmad1"/>
    <property type="match status" value="1"/>
</dbReference>
<gene>
    <name evidence="4" type="ORF">GCM10022224_097260</name>
</gene>